<feature type="region of interest" description="Disordered" evidence="2">
    <location>
        <begin position="252"/>
        <end position="272"/>
    </location>
</feature>
<evidence type="ECO:0000256" key="2">
    <source>
        <dbReference type="SAM" id="MobiDB-lite"/>
    </source>
</evidence>
<dbReference type="OrthoDB" id="306009at2759"/>
<feature type="coiled-coil region" evidence="1">
    <location>
        <begin position="600"/>
        <end position="690"/>
    </location>
</feature>
<comment type="caution">
    <text evidence="3">The sequence shown here is derived from an EMBL/GenBank/DDBJ whole genome shotgun (WGS) entry which is preliminary data.</text>
</comment>
<keyword evidence="1" id="KW-0175">Coiled coil</keyword>
<feature type="coiled-coil region" evidence="1">
    <location>
        <begin position="157"/>
        <end position="191"/>
    </location>
</feature>
<gene>
    <name evidence="3" type="ORF">PPENT_87.1.T0030108</name>
</gene>
<proteinExistence type="predicted"/>
<evidence type="ECO:0000313" key="3">
    <source>
        <dbReference type="EMBL" id="CAD8134050.1"/>
    </source>
</evidence>
<sequence length="693" mass="82376">MYSPNYSNGDINGQIGAIPQQPGQLIQNAKFTTKKDYATWTQDIPQLRPKSREMELMDLLLVNNISKKQTSLPYINQNRSPKPDNIQSSRLPIPMHPQYHHLSPFPLPQGYPMPNINQIQQYQYFPSSSYASNQITHIPQQQMIHSNRNSESTLEYMKEMIKKQNEFQSRQEKLEQQIIKLRKKKSHKKTEQSELSFKQQRLFDIPPPIYPFEQPKIRTNRYGDNKKMKKINYQINMLKELQSIKNINNGILESDSQKSSEPSVEYVQKPRKQRLKPVPIPPYFDQTQDEQRLKELIKQNYNQKIKRISKLFSYLVFKRNELIQGTKLKKKISYEKLPKLLNEYQTELMRFSVTVSDPLVQKMAQQNINLRVVETQGQKVSPKQLIQNSNNLKQYISDVFQVVQNYTLKKSSLEYLSKITQDYEFLQQNYHSKFELTRLQYGSTGCLKNMKPTTQNMMIIMNFWIKYFIPMSFPETQKFIKDINEAMQTNLKTIVSALYQIALQTCKNLAQPIPNNTKEIQEENIIKEKSPFLIKLEQFKETQEEINLLSRIQQEKLDEPLIHPVYTLREMDKFFDNERSFISDKIQQLTNWCNGVMGLINDLKQQERQEYQNKKKQQLEQLNQKVIEPKKKQVTQIIKDQKLLYQQNTQEIKQLKQKIQEEKEKNQKMKKDYEEALKKHEERQEKLILLGVK</sequence>
<evidence type="ECO:0000256" key="1">
    <source>
        <dbReference type="SAM" id="Coils"/>
    </source>
</evidence>
<reference evidence="3" key="1">
    <citation type="submission" date="2021-01" db="EMBL/GenBank/DDBJ databases">
        <authorList>
            <consortium name="Genoscope - CEA"/>
            <person name="William W."/>
        </authorList>
    </citation>
    <scope>NUCLEOTIDE SEQUENCE</scope>
</reference>
<keyword evidence="4" id="KW-1185">Reference proteome</keyword>
<accession>A0A8S1S436</accession>
<organism evidence="3 4">
    <name type="scientific">Paramecium pentaurelia</name>
    <dbReference type="NCBI Taxonomy" id="43138"/>
    <lineage>
        <taxon>Eukaryota</taxon>
        <taxon>Sar</taxon>
        <taxon>Alveolata</taxon>
        <taxon>Ciliophora</taxon>
        <taxon>Intramacronucleata</taxon>
        <taxon>Oligohymenophorea</taxon>
        <taxon>Peniculida</taxon>
        <taxon>Parameciidae</taxon>
        <taxon>Paramecium</taxon>
    </lineage>
</organism>
<name>A0A8S1S436_9CILI</name>
<evidence type="ECO:0000313" key="4">
    <source>
        <dbReference type="Proteomes" id="UP000689195"/>
    </source>
</evidence>
<protein>
    <submittedName>
        <fullName evidence="3">Uncharacterized protein</fullName>
    </submittedName>
</protein>
<dbReference type="EMBL" id="CAJJDO010000003">
    <property type="protein sequence ID" value="CAD8134050.1"/>
    <property type="molecule type" value="Genomic_DNA"/>
</dbReference>
<dbReference type="Proteomes" id="UP000689195">
    <property type="component" value="Unassembled WGS sequence"/>
</dbReference>
<dbReference type="AlphaFoldDB" id="A0A8S1S436"/>